<dbReference type="SUPFAM" id="SSF51126">
    <property type="entry name" value="Pectin lyase-like"/>
    <property type="match status" value="1"/>
</dbReference>
<reference evidence="3 4" key="1">
    <citation type="submission" date="2016-11" db="EMBL/GenBank/DDBJ databases">
        <authorList>
            <person name="Jaros S."/>
            <person name="Januszkiewicz K."/>
            <person name="Wedrychowicz H."/>
        </authorList>
    </citation>
    <scope>NUCLEOTIDE SEQUENCE [LARGE SCALE GENOMIC DNA]</scope>
    <source>
        <strain evidence="3 4">GAS138</strain>
    </source>
</reference>
<protein>
    <submittedName>
        <fullName evidence="3">Uncharacterized conserved protein, contains a C-terminal beta-barrel porin domain</fullName>
    </submittedName>
</protein>
<feature type="chain" id="PRO_5012409379" evidence="1">
    <location>
        <begin position="30"/>
        <end position="845"/>
    </location>
</feature>
<evidence type="ECO:0000259" key="2">
    <source>
        <dbReference type="PROSITE" id="PS51208"/>
    </source>
</evidence>
<dbReference type="EMBL" id="LT670817">
    <property type="protein sequence ID" value="SHG60052.1"/>
    <property type="molecule type" value="Genomic_DNA"/>
</dbReference>
<dbReference type="AlphaFoldDB" id="A0A1M5L4N3"/>
<organism evidence="3 4">
    <name type="scientific">Bradyrhizobium erythrophlei</name>
    <dbReference type="NCBI Taxonomy" id="1437360"/>
    <lineage>
        <taxon>Bacteria</taxon>
        <taxon>Pseudomonadati</taxon>
        <taxon>Pseudomonadota</taxon>
        <taxon>Alphaproteobacteria</taxon>
        <taxon>Hyphomicrobiales</taxon>
        <taxon>Nitrobacteraceae</taxon>
        <taxon>Bradyrhizobium</taxon>
    </lineage>
</organism>
<dbReference type="OrthoDB" id="7195851at2"/>
<dbReference type="Proteomes" id="UP000189796">
    <property type="component" value="Chromosome I"/>
</dbReference>
<dbReference type="PROSITE" id="PS51208">
    <property type="entry name" value="AUTOTRANSPORTER"/>
    <property type="match status" value="1"/>
</dbReference>
<feature type="domain" description="Autotransporter" evidence="2">
    <location>
        <begin position="567"/>
        <end position="845"/>
    </location>
</feature>
<dbReference type="Gene3D" id="2.40.128.130">
    <property type="entry name" value="Autotransporter beta-domain"/>
    <property type="match status" value="1"/>
</dbReference>
<dbReference type="InterPro" id="IPR011050">
    <property type="entry name" value="Pectin_lyase_fold/virulence"/>
</dbReference>
<accession>A0A1M5L4N3</accession>
<dbReference type="InterPro" id="IPR036709">
    <property type="entry name" value="Autotransporte_beta_dom_sf"/>
</dbReference>
<name>A0A1M5L4N3_9BRAD</name>
<dbReference type="Pfam" id="PF03797">
    <property type="entry name" value="Autotransporter"/>
    <property type="match status" value="1"/>
</dbReference>
<proteinExistence type="predicted"/>
<dbReference type="SMART" id="SM00869">
    <property type="entry name" value="Autotransporter"/>
    <property type="match status" value="1"/>
</dbReference>
<keyword evidence="1" id="KW-0732">Signal</keyword>
<dbReference type="SUPFAM" id="SSF103515">
    <property type="entry name" value="Autotransporter"/>
    <property type="match status" value="1"/>
</dbReference>
<evidence type="ECO:0000256" key="1">
    <source>
        <dbReference type="SAM" id="SignalP"/>
    </source>
</evidence>
<dbReference type="RefSeq" id="WP_079601149.1">
    <property type="nucleotide sequence ID" value="NZ_LT670817.1"/>
</dbReference>
<sequence length="845" mass="85117">MPWARFLSLLSTSSVAALMIGGSGNPAHAGPAPTSCTAAGSAGYDNPASTRIRCIAAVGHSINGNITNEGTLSENGPSPSIVLIHTTLQGFIDNSGTINSFVELTNGSTVTGGFTNSGTAGGIQVDNGSTLSGGIFNSSTGRLSENGPVIILNGTVSGGITNAGLISSNNGAGIQINGTFSGGISNSGTISGTAGIDVSNSTGVSIFNSGTITGTWGTAISFGSGTNTLTLGPGFSISGYVFGSGGDTLQLGGIGNGAFDLSTIGDNTQQYQGFTTFNVIGGTWTVNNTYAQSDPWTVQSGTLLVNGDLSAASSLTVSSGILGGTGTVGNTQINSGGTFAPGTPGVPGTSMTVSGNLAFQSGALYLVQLNSSSSTMANVTGTASLAGNVLAVFAPGSYVTRQYDILHSAGLDGTTFAGLGGNVPAGFTANLSYTPTDVFLNLTGTLGSNGGLGGNQQRVANGLNNFFNGGGALIPNFVPIFGLSGGNLTAALSQLSGEVATDSQQGAFQLMNQFLGVMVDPFANGRGGGPGGGATGFAPEQTSSLPPDIALAYASVLKAPPANATTPTDRRWNVWGQAYGGYNTANGNQALGTNNVTAGTYGVASGVDYRVTPDTLVGFSLAGGGTNWSLAQGLGTGRSDALQAGIYGTTWSGPAYISAALAVASYEMTTNRVALGDQLTANFNAQSYGGRLEGGYRYGMAGYGVTPYAALQTQWFHTPNYQETDLTGGGFGLAYNGMTANDTRSELGTRIDYLQLVDGMPLLLRTRVAWAHDWVSNPSLTATFQDLPGASFIVNGAGVPSDSALIVAGAALQLNKNLSLEVKFDGQFADTSQIYAGTGTVRYAW</sequence>
<evidence type="ECO:0000313" key="4">
    <source>
        <dbReference type="Proteomes" id="UP000189796"/>
    </source>
</evidence>
<dbReference type="InterPro" id="IPR005546">
    <property type="entry name" value="Autotransporte_beta"/>
</dbReference>
<evidence type="ECO:0000313" key="3">
    <source>
        <dbReference type="EMBL" id="SHG60052.1"/>
    </source>
</evidence>
<gene>
    <name evidence="3" type="ORF">SAMN05443248_2100</name>
</gene>
<feature type="signal peptide" evidence="1">
    <location>
        <begin position="1"/>
        <end position="29"/>
    </location>
</feature>